<dbReference type="SMART" id="SM00257">
    <property type="entry name" value="LysM"/>
    <property type="match status" value="1"/>
</dbReference>
<organism evidence="3 4">
    <name type="scientific">Agrilus planipennis</name>
    <name type="common">Emerald ash borer</name>
    <name type="synonym">Agrilus marcopoli</name>
    <dbReference type="NCBI Taxonomy" id="224129"/>
    <lineage>
        <taxon>Eukaryota</taxon>
        <taxon>Metazoa</taxon>
        <taxon>Ecdysozoa</taxon>
        <taxon>Arthropoda</taxon>
        <taxon>Hexapoda</taxon>
        <taxon>Insecta</taxon>
        <taxon>Pterygota</taxon>
        <taxon>Neoptera</taxon>
        <taxon>Endopterygota</taxon>
        <taxon>Coleoptera</taxon>
        <taxon>Polyphaga</taxon>
        <taxon>Elateriformia</taxon>
        <taxon>Buprestoidea</taxon>
        <taxon>Buprestidae</taxon>
        <taxon>Agrilinae</taxon>
        <taxon>Agrilus</taxon>
    </lineage>
</organism>
<proteinExistence type="predicted"/>
<dbReference type="Proteomes" id="UP000192223">
    <property type="component" value="Unplaced"/>
</dbReference>
<dbReference type="OrthoDB" id="2107166at2759"/>
<dbReference type="SUPFAM" id="SSF54106">
    <property type="entry name" value="LysM domain"/>
    <property type="match status" value="1"/>
</dbReference>
<dbReference type="CTD" id="41738"/>
<keyword evidence="3" id="KW-1185">Reference proteome</keyword>
<protein>
    <submittedName>
        <fullName evidence="4">LysM and putative peptidoglycan-binding domain-containing protein 2 isoform X1</fullName>
    </submittedName>
</protein>
<accession>A0A1W4WRY9</accession>
<dbReference type="InterPro" id="IPR036779">
    <property type="entry name" value="LysM_dom_sf"/>
</dbReference>
<feature type="region of interest" description="Disordered" evidence="1">
    <location>
        <begin position="118"/>
        <end position="149"/>
    </location>
</feature>
<dbReference type="GeneID" id="108735433"/>
<evidence type="ECO:0000313" key="3">
    <source>
        <dbReference type="Proteomes" id="UP000192223"/>
    </source>
</evidence>
<dbReference type="AlphaFoldDB" id="A0A1W4WRY9"/>
<evidence type="ECO:0000256" key="1">
    <source>
        <dbReference type="SAM" id="MobiDB-lite"/>
    </source>
</evidence>
<evidence type="ECO:0000313" key="4">
    <source>
        <dbReference type="RefSeq" id="XP_018322893.1"/>
    </source>
</evidence>
<gene>
    <name evidence="4" type="primary">LOC108735433</name>
</gene>
<dbReference type="KEGG" id="apln:108735433"/>
<dbReference type="Gene3D" id="3.10.350.10">
    <property type="entry name" value="LysM domain"/>
    <property type="match status" value="1"/>
</dbReference>
<dbReference type="PANTHER" id="PTHR20932:SF8">
    <property type="entry name" value="LD22649P"/>
    <property type="match status" value="1"/>
</dbReference>
<sequence length="179" mass="20149">MNLTKMKFVCSKLYAQNKYSLISEEEKSEMDSPYERLSIRDSVRSLKKYGSTSKHVNKNQKFIKHTVAKTDTLQGLALKYEVTMEDIRRANRMYTSDSLFLKEYLLIPIPEDSPFAAFSESQSNITSPPSEASSSSSRPPSVSSPSYIDNDDVSHFLSKIDSSIANTKAEVRKSSGHSE</sequence>
<dbReference type="RefSeq" id="XP_018322893.1">
    <property type="nucleotide sequence ID" value="XM_018467391.2"/>
</dbReference>
<dbReference type="CDD" id="cd00118">
    <property type="entry name" value="LysM"/>
    <property type="match status" value="1"/>
</dbReference>
<evidence type="ECO:0000259" key="2">
    <source>
        <dbReference type="PROSITE" id="PS51782"/>
    </source>
</evidence>
<name>A0A1W4WRY9_AGRPL</name>
<dbReference type="PROSITE" id="PS51782">
    <property type="entry name" value="LYSM"/>
    <property type="match status" value="1"/>
</dbReference>
<dbReference type="InParanoid" id="A0A1W4WRY9"/>
<dbReference type="InterPro" id="IPR045030">
    <property type="entry name" value="LYSM1-4"/>
</dbReference>
<dbReference type="InterPro" id="IPR018392">
    <property type="entry name" value="LysM"/>
</dbReference>
<dbReference type="PANTHER" id="PTHR20932">
    <property type="entry name" value="LYSM AND PUTATIVE PEPTIDOGLYCAN-BINDING DOMAIN-CONTAINING PROTEIN"/>
    <property type="match status" value="1"/>
</dbReference>
<feature type="compositionally biased region" description="Low complexity" evidence="1">
    <location>
        <begin position="127"/>
        <end position="146"/>
    </location>
</feature>
<feature type="domain" description="LysM" evidence="2">
    <location>
        <begin position="63"/>
        <end position="107"/>
    </location>
</feature>
<reference evidence="4" key="1">
    <citation type="submission" date="2025-08" db="UniProtKB">
        <authorList>
            <consortium name="RefSeq"/>
        </authorList>
    </citation>
    <scope>IDENTIFICATION</scope>
    <source>
        <tissue evidence="4">Entire body</tissue>
    </source>
</reference>
<dbReference type="Pfam" id="PF01476">
    <property type="entry name" value="LysM"/>
    <property type="match status" value="1"/>
</dbReference>